<accession>G0QPV8</accession>
<protein>
    <submittedName>
        <fullName evidence="1">Uncharacterized protein</fullName>
    </submittedName>
</protein>
<sequence>MQKKRNEERNAIEEKWLELTKKAMKINPQLSPCVLPYTDYNVAGENNRLYNANIVHNYN</sequence>
<dbReference type="EMBL" id="GL983583">
    <property type="protein sequence ID" value="EGR32736.1"/>
    <property type="molecule type" value="Genomic_DNA"/>
</dbReference>
<proteinExistence type="predicted"/>
<dbReference type="RefSeq" id="XP_004036722.1">
    <property type="nucleotide sequence ID" value="XM_004036674.1"/>
</dbReference>
<dbReference type="GeneID" id="14908909"/>
<gene>
    <name evidence="1" type="ORF">IMG5_071790</name>
</gene>
<reference evidence="1 2" key="1">
    <citation type="submission" date="2011-07" db="EMBL/GenBank/DDBJ databases">
        <authorList>
            <person name="Coyne R."/>
            <person name="Brami D."/>
            <person name="Johnson J."/>
            <person name="Hostetler J."/>
            <person name="Hannick L."/>
            <person name="Clark T."/>
            <person name="Cassidy-Hanley D."/>
            <person name="Inman J."/>
        </authorList>
    </citation>
    <scope>NUCLEOTIDE SEQUENCE [LARGE SCALE GENOMIC DNA]</scope>
    <source>
        <strain evidence="1 2">G5</strain>
    </source>
</reference>
<evidence type="ECO:0000313" key="1">
    <source>
        <dbReference type="EMBL" id="EGR32736.1"/>
    </source>
</evidence>
<keyword evidence="2" id="KW-1185">Reference proteome</keyword>
<name>G0QPV8_ICHMU</name>
<dbReference type="Proteomes" id="UP000008983">
    <property type="component" value="Unassembled WGS sequence"/>
</dbReference>
<dbReference type="InParanoid" id="G0QPV8"/>
<evidence type="ECO:0000313" key="2">
    <source>
        <dbReference type="Proteomes" id="UP000008983"/>
    </source>
</evidence>
<dbReference type="AlphaFoldDB" id="G0QPV8"/>
<organism evidence="1 2">
    <name type="scientific">Ichthyophthirius multifiliis</name>
    <name type="common">White spot disease agent</name>
    <name type="synonym">Ich</name>
    <dbReference type="NCBI Taxonomy" id="5932"/>
    <lineage>
        <taxon>Eukaryota</taxon>
        <taxon>Sar</taxon>
        <taxon>Alveolata</taxon>
        <taxon>Ciliophora</taxon>
        <taxon>Intramacronucleata</taxon>
        <taxon>Oligohymenophorea</taxon>
        <taxon>Hymenostomatida</taxon>
        <taxon>Ophryoglenina</taxon>
        <taxon>Ichthyophthirius</taxon>
    </lineage>
</organism>